<evidence type="ECO:0000256" key="4">
    <source>
        <dbReference type="ARBA" id="ARBA00022723"/>
    </source>
</evidence>
<dbReference type="PANTHER" id="PTHR30194:SF3">
    <property type="entry name" value="CROSSOVER JUNCTION ENDODEOXYRIBONUCLEASE RUVC"/>
    <property type="match status" value="1"/>
</dbReference>
<evidence type="ECO:0000256" key="12">
    <source>
        <dbReference type="ARBA" id="ARBA00029354"/>
    </source>
</evidence>
<gene>
    <name evidence="13" type="primary">ruvC</name>
    <name evidence="15" type="ORF">CRP01_03210</name>
</gene>
<dbReference type="FunFam" id="3.30.420.10:FF:000002">
    <property type="entry name" value="Crossover junction endodeoxyribonuclease RuvC"/>
    <property type="match status" value="1"/>
</dbReference>
<keyword evidence="3 13" id="KW-0540">Nuclease</keyword>
<dbReference type="GO" id="GO:0048476">
    <property type="term" value="C:Holliday junction resolvase complex"/>
    <property type="evidence" value="ECO:0007669"/>
    <property type="project" value="UniProtKB-UniRule"/>
</dbReference>
<dbReference type="GO" id="GO:0005737">
    <property type="term" value="C:cytoplasm"/>
    <property type="evidence" value="ECO:0007669"/>
    <property type="project" value="UniProtKB-SubCell"/>
</dbReference>
<dbReference type="NCBIfam" id="TIGR00228">
    <property type="entry name" value="ruvC"/>
    <property type="match status" value="1"/>
</dbReference>
<dbReference type="Proteomes" id="UP000223913">
    <property type="component" value="Unassembled WGS sequence"/>
</dbReference>
<dbReference type="AlphaFoldDB" id="A0A2D0NHZ4"/>
<evidence type="ECO:0000256" key="5">
    <source>
        <dbReference type="ARBA" id="ARBA00022759"/>
    </source>
</evidence>
<feature type="binding site" evidence="13">
    <location>
        <position position="147"/>
    </location>
    <ligand>
        <name>Mg(2+)</name>
        <dbReference type="ChEBI" id="CHEBI:18420"/>
        <label>1</label>
    </ligand>
</feature>
<keyword evidence="8 13" id="KW-0460">Magnesium</keyword>
<dbReference type="GO" id="GO:0006281">
    <property type="term" value="P:DNA repair"/>
    <property type="evidence" value="ECO:0007669"/>
    <property type="project" value="UniProtKB-UniRule"/>
</dbReference>
<dbReference type="CDD" id="cd16962">
    <property type="entry name" value="RuvC"/>
    <property type="match status" value="1"/>
</dbReference>
<protein>
    <recommendedName>
        <fullName evidence="13 14">Crossover junction endodeoxyribonuclease RuvC</fullName>
        <ecNumber evidence="13 14">3.1.21.10</ecNumber>
    </recommendedName>
    <alternativeName>
        <fullName evidence="13">Holliday junction nuclease RuvC</fullName>
    </alternativeName>
    <alternativeName>
        <fullName evidence="13">Holliday junction resolvase RuvC</fullName>
    </alternativeName>
</protein>
<keyword evidence="6 13" id="KW-0227">DNA damage</keyword>
<evidence type="ECO:0000313" key="15">
    <source>
        <dbReference type="EMBL" id="PHN08038.1"/>
    </source>
</evidence>
<dbReference type="SUPFAM" id="SSF53098">
    <property type="entry name" value="Ribonuclease H-like"/>
    <property type="match status" value="1"/>
</dbReference>
<dbReference type="GO" id="GO:0006310">
    <property type="term" value="P:DNA recombination"/>
    <property type="evidence" value="ECO:0007669"/>
    <property type="project" value="UniProtKB-UniRule"/>
</dbReference>
<dbReference type="EC" id="3.1.21.10" evidence="13 14"/>
<comment type="subcellular location">
    <subcellularLocation>
        <location evidence="13">Cytoplasm</location>
    </subcellularLocation>
</comment>
<keyword evidence="9 13" id="KW-0238">DNA-binding</keyword>
<dbReference type="InterPro" id="IPR036397">
    <property type="entry name" value="RNaseH_sf"/>
</dbReference>
<keyword evidence="11 13" id="KW-0234">DNA repair</keyword>
<name>A0A2D0NHZ4_FLAN2</name>
<dbReference type="InterPro" id="IPR012337">
    <property type="entry name" value="RNaseH-like_sf"/>
</dbReference>
<keyword evidence="5 13" id="KW-0255">Endonuclease</keyword>
<evidence type="ECO:0000256" key="9">
    <source>
        <dbReference type="ARBA" id="ARBA00023125"/>
    </source>
</evidence>
<keyword evidence="4 13" id="KW-0479">Metal-binding</keyword>
<dbReference type="InterPro" id="IPR020563">
    <property type="entry name" value="X-over_junc_endoDNase_Mg_BS"/>
</dbReference>
<dbReference type="PROSITE" id="PS01321">
    <property type="entry name" value="RUVC"/>
    <property type="match status" value="1"/>
</dbReference>
<feature type="active site" evidence="13">
    <location>
        <position position="147"/>
    </location>
</feature>
<reference evidence="15 16" key="1">
    <citation type="submission" date="2017-10" db="EMBL/GenBank/DDBJ databases">
        <title>The draft genome sequence of Lewinella nigricans NBRC 102662.</title>
        <authorList>
            <person name="Wang K."/>
        </authorList>
    </citation>
    <scope>NUCLEOTIDE SEQUENCE [LARGE SCALE GENOMIC DNA]</scope>
    <source>
        <strain evidence="15 16">NBRC 102662</strain>
    </source>
</reference>
<evidence type="ECO:0000256" key="6">
    <source>
        <dbReference type="ARBA" id="ARBA00022763"/>
    </source>
</evidence>
<evidence type="ECO:0000256" key="14">
    <source>
        <dbReference type="NCBIfam" id="TIGR00228"/>
    </source>
</evidence>
<evidence type="ECO:0000256" key="7">
    <source>
        <dbReference type="ARBA" id="ARBA00022801"/>
    </source>
</evidence>
<dbReference type="HAMAP" id="MF_00034">
    <property type="entry name" value="RuvC"/>
    <property type="match status" value="1"/>
</dbReference>
<organism evidence="15 16">
    <name type="scientific">Flavilitoribacter nigricans (strain ATCC 23147 / DSM 23189 / NBRC 102662 / NCIMB 1420 / SS-2)</name>
    <name type="common">Lewinella nigricans</name>
    <dbReference type="NCBI Taxonomy" id="1122177"/>
    <lineage>
        <taxon>Bacteria</taxon>
        <taxon>Pseudomonadati</taxon>
        <taxon>Bacteroidota</taxon>
        <taxon>Saprospiria</taxon>
        <taxon>Saprospirales</taxon>
        <taxon>Lewinellaceae</taxon>
        <taxon>Flavilitoribacter</taxon>
    </lineage>
</organism>
<sequence>MSDTTAPYRLLGVDPGTNILGFAIIEVNGKKLQLLELGVVHLKQFKEQELKLKRIFERIQVIIDVYGPTEMAIEAPFYGKNPQSMLKLGRAQGVAMAAAITKGLEITEYSPKKIKQSVTGNGNAAKEQVAAMLTQTFRIDLSDHYLDATDALAAAVCHYYQSKAFPGGGKRYSGWDAFIKNNPKRVKK</sequence>
<evidence type="ECO:0000313" key="16">
    <source>
        <dbReference type="Proteomes" id="UP000223913"/>
    </source>
</evidence>
<keyword evidence="7 13" id="KW-0378">Hydrolase</keyword>
<dbReference type="GO" id="GO:0008821">
    <property type="term" value="F:crossover junction DNA endonuclease activity"/>
    <property type="evidence" value="ECO:0007669"/>
    <property type="project" value="UniProtKB-UniRule"/>
</dbReference>
<dbReference type="GO" id="GO:0003677">
    <property type="term" value="F:DNA binding"/>
    <property type="evidence" value="ECO:0007669"/>
    <property type="project" value="UniProtKB-KW"/>
</dbReference>
<comment type="caution">
    <text evidence="15">The sequence shown here is derived from an EMBL/GenBank/DDBJ whole genome shotgun (WGS) entry which is preliminary data.</text>
</comment>
<proteinExistence type="inferred from homology"/>
<dbReference type="Gene3D" id="3.30.420.10">
    <property type="entry name" value="Ribonuclease H-like superfamily/Ribonuclease H"/>
    <property type="match status" value="1"/>
</dbReference>
<evidence type="ECO:0000256" key="10">
    <source>
        <dbReference type="ARBA" id="ARBA00023172"/>
    </source>
</evidence>
<feature type="active site" evidence="13">
    <location>
        <position position="14"/>
    </location>
</feature>
<dbReference type="EMBL" id="PDUD01000003">
    <property type="protein sequence ID" value="PHN08038.1"/>
    <property type="molecule type" value="Genomic_DNA"/>
</dbReference>
<dbReference type="Pfam" id="PF02075">
    <property type="entry name" value="RuvC"/>
    <property type="match status" value="1"/>
</dbReference>
<evidence type="ECO:0000256" key="3">
    <source>
        <dbReference type="ARBA" id="ARBA00022722"/>
    </source>
</evidence>
<feature type="binding site" evidence="13">
    <location>
        <position position="74"/>
    </location>
    <ligand>
        <name>Mg(2+)</name>
        <dbReference type="ChEBI" id="CHEBI:18420"/>
        <label>2</label>
    </ligand>
</feature>
<keyword evidence="16" id="KW-1185">Reference proteome</keyword>
<evidence type="ECO:0000256" key="8">
    <source>
        <dbReference type="ARBA" id="ARBA00022842"/>
    </source>
</evidence>
<comment type="similarity">
    <text evidence="1 13">Belongs to the RuvC family.</text>
</comment>
<dbReference type="OrthoDB" id="9805499at2"/>
<evidence type="ECO:0000256" key="11">
    <source>
        <dbReference type="ARBA" id="ARBA00023204"/>
    </source>
</evidence>
<evidence type="ECO:0000256" key="2">
    <source>
        <dbReference type="ARBA" id="ARBA00022490"/>
    </source>
</evidence>
<dbReference type="InterPro" id="IPR002176">
    <property type="entry name" value="X-over_junc_endoDNase_RuvC"/>
</dbReference>
<comment type="function">
    <text evidence="13">The RuvA-RuvB-RuvC complex processes Holliday junction (HJ) DNA during genetic recombination and DNA repair. Endonuclease that resolves HJ intermediates. Cleaves cruciform DNA by making single-stranded nicks across the HJ at symmetrical positions within the homologous arms, yielding a 5'-phosphate and a 3'-hydroxyl group; requires a central core of homology in the junction. The consensus cleavage sequence is 5'-(A/T)TT(C/G)-3'. Cleavage occurs on the 3'-side of the TT dinucleotide at the point of strand exchange. HJ branch migration catalyzed by RuvA-RuvB allows RuvC to scan DNA until it finds its consensus sequence, where it cleaves and resolves the cruciform DNA.</text>
</comment>
<comment type="catalytic activity">
    <reaction evidence="12 13">
        <text>Endonucleolytic cleavage at a junction such as a reciprocal single-stranded crossover between two homologous DNA duplexes (Holliday junction).</text>
        <dbReference type="EC" id="3.1.21.10"/>
    </reaction>
</comment>
<evidence type="ECO:0000256" key="1">
    <source>
        <dbReference type="ARBA" id="ARBA00009518"/>
    </source>
</evidence>
<dbReference type="PANTHER" id="PTHR30194">
    <property type="entry name" value="CROSSOVER JUNCTION ENDODEOXYRIBONUCLEASE RUVC"/>
    <property type="match status" value="1"/>
</dbReference>
<dbReference type="RefSeq" id="WP_099148557.1">
    <property type="nucleotide sequence ID" value="NZ_PDUD01000003.1"/>
</dbReference>
<dbReference type="GO" id="GO:0000287">
    <property type="term" value="F:magnesium ion binding"/>
    <property type="evidence" value="ECO:0007669"/>
    <property type="project" value="UniProtKB-UniRule"/>
</dbReference>
<keyword evidence="2 13" id="KW-0963">Cytoplasm</keyword>
<evidence type="ECO:0000256" key="13">
    <source>
        <dbReference type="HAMAP-Rule" id="MF_00034"/>
    </source>
</evidence>
<keyword evidence="10 13" id="KW-0233">DNA recombination</keyword>
<feature type="binding site" evidence="13">
    <location>
        <position position="14"/>
    </location>
    <ligand>
        <name>Mg(2+)</name>
        <dbReference type="ChEBI" id="CHEBI:18420"/>
        <label>1</label>
    </ligand>
</feature>
<comment type="cofactor">
    <cofactor evidence="13">
        <name>Mg(2+)</name>
        <dbReference type="ChEBI" id="CHEBI:18420"/>
    </cofactor>
    <text evidence="13">Binds 2 Mg(2+) ion per subunit.</text>
</comment>
<comment type="subunit">
    <text evidence="13">Homodimer which binds Holliday junction (HJ) DNA. The HJ becomes 2-fold symmetrical on binding to RuvC with unstacked arms; it has a different conformation from HJ DNA in complex with RuvA. In the full resolvosome a probable DNA-RuvA(4)-RuvB(12)-RuvC(2) complex forms which resolves the HJ.</text>
</comment>
<accession>A0A2D0NHZ4</accession>
<feature type="active site" evidence="13">
    <location>
        <position position="74"/>
    </location>
</feature>
<dbReference type="PRINTS" id="PR00696">
    <property type="entry name" value="RSOLVASERUVC"/>
</dbReference>